<dbReference type="InterPro" id="IPR050570">
    <property type="entry name" value="Cell_wall_metabolism_enzyme"/>
</dbReference>
<sequence length="253" mass="25898">MAIGDSNPAAPSSAGDRRPRRSRRSVGSGRPRRTGPRPPTGNRAAALLVAVIAGAVAANLTLGAGAAGSPPRVQDVSAVADALAHVDEEAPAEARVQISESEAAARLQAVAASRAARAEAANQAVLPVQGRLTSSFGPRWGTRHYGLDFAAPMLTQEVAAADGVVLRAGPASGFGLAVYIQHDNGDVTVYGHMDSIQVQAGDIVEAGDPIALLGNRGQSTGPHLHFEVHEGGMNGSRLDPALWLAERGVELPA</sequence>
<feature type="compositionally biased region" description="Basic residues" evidence="1">
    <location>
        <begin position="18"/>
        <end position="35"/>
    </location>
</feature>
<evidence type="ECO:0000256" key="1">
    <source>
        <dbReference type="SAM" id="MobiDB-lite"/>
    </source>
</evidence>
<proteinExistence type="predicted"/>
<gene>
    <name evidence="3" type="ORF">SAMN03159343_4062</name>
</gene>
<dbReference type="OrthoDB" id="1099523at2"/>
<name>A0A1G4Z3N1_9ACTN</name>
<dbReference type="SUPFAM" id="SSF51261">
    <property type="entry name" value="Duplicated hybrid motif"/>
    <property type="match status" value="1"/>
</dbReference>
<dbReference type="Proteomes" id="UP000198981">
    <property type="component" value="Unassembled WGS sequence"/>
</dbReference>
<dbReference type="InterPro" id="IPR011055">
    <property type="entry name" value="Dup_hybrid_motif"/>
</dbReference>
<dbReference type="EMBL" id="FMUH01000009">
    <property type="protein sequence ID" value="SCX60259.1"/>
    <property type="molecule type" value="Genomic_DNA"/>
</dbReference>
<protein>
    <submittedName>
        <fullName evidence="3">Peptidase family M23</fullName>
    </submittedName>
</protein>
<reference evidence="4" key="1">
    <citation type="submission" date="2016-10" db="EMBL/GenBank/DDBJ databases">
        <authorList>
            <person name="Varghese N."/>
            <person name="Submissions S."/>
        </authorList>
    </citation>
    <scope>NUCLEOTIDE SEQUENCE [LARGE SCALE GENOMIC DNA]</scope>
    <source>
        <strain evidence="4">DSM 45722</strain>
    </source>
</reference>
<dbReference type="PANTHER" id="PTHR21666:SF270">
    <property type="entry name" value="MUREIN HYDROLASE ACTIVATOR ENVC"/>
    <property type="match status" value="1"/>
</dbReference>
<dbReference type="InterPro" id="IPR016047">
    <property type="entry name" value="M23ase_b-sheet_dom"/>
</dbReference>
<dbReference type="AlphaFoldDB" id="A0A1G4Z3N1"/>
<feature type="region of interest" description="Disordered" evidence="1">
    <location>
        <begin position="1"/>
        <end position="42"/>
    </location>
</feature>
<dbReference type="Pfam" id="PF01551">
    <property type="entry name" value="Peptidase_M23"/>
    <property type="match status" value="1"/>
</dbReference>
<keyword evidence="4" id="KW-1185">Reference proteome</keyword>
<feature type="domain" description="M23ase beta-sheet core" evidence="2">
    <location>
        <begin position="143"/>
        <end position="240"/>
    </location>
</feature>
<dbReference type="CDD" id="cd12797">
    <property type="entry name" value="M23_peptidase"/>
    <property type="match status" value="1"/>
</dbReference>
<dbReference type="GO" id="GO:0004222">
    <property type="term" value="F:metalloendopeptidase activity"/>
    <property type="evidence" value="ECO:0007669"/>
    <property type="project" value="TreeGrafter"/>
</dbReference>
<evidence type="ECO:0000313" key="3">
    <source>
        <dbReference type="EMBL" id="SCX60259.1"/>
    </source>
</evidence>
<organism evidence="3 4">
    <name type="scientific">Klenkia marina</name>
    <dbReference type="NCBI Taxonomy" id="1960309"/>
    <lineage>
        <taxon>Bacteria</taxon>
        <taxon>Bacillati</taxon>
        <taxon>Actinomycetota</taxon>
        <taxon>Actinomycetes</taxon>
        <taxon>Geodermatophilales</taxon>
        <taxon>Geodermatophilaceae</taxon>
        <taxon>Klenkia</taxon>
    </lineage>
</organism>
<evidence type="ECO:0000259" key="2">
    <source>
        <dbReference type="Pfam" id="PF01551"/>
    </source>
</evidence>
<evidence type="ECO:0000313" key="4">
    <source>
        <dbReference type="Proteomes" id="UP000198981"/>
    </source>
</evidence>
<dbReference type="PANTHER" id="PTHR21666">
    <property type="entry name" value="PEPTIDASE-RELATED"/>
    <property type="match status" value="1"/>
</dbReference>
<dbReference type="Gene3D" id="2.70.70.10">
    <property type="entry name" value="Glucose Permease (Domain IIA)"/>
    <property type="match status" value="1"/>
</dbReference>
<accession>A0A1G4Z3N1</accession>
<dbReference type="STRING" id="1960309.SAMN03159343_4062"/>